<dbReference type="EMBL" id="JAQQXS010000007">
    <property type="protein sequence ID" value="MDC8785352.1"/>
    <property type="molecule type" value="Genomic_DNA"/>
</dbReference>
<dbReference type="SUPFAM" id="SSF53474">
    <property type="entry name" value="alpha/beta-Hydrolases"/>
    <property type="match status" value="1"/>
</dbReference>
<proteinExistence type="predicted"/>
<feature type="domain" description="Peptidase S9 prolyl oligopeptidase catalytic" evidence="2">
    <location>
        <begin position="152"/>
        <end position="194"/>
    </location>
</feature>
<keyword evidence="4" id="KW-1185">Reference proteome</keyword>
<dbReference type="RefSeq" id="WP_273596473.1">
    <property type="nucleotide sequence ID" value="NZ_JAQQXS010000007.1"/>
</dbReference>
<evidence type="ECO:0000256" key="1">
    <source>
        <dbReference type="SAM" id="SignalP"/>
    </source>
</evidence>
<sequence>MALRSDRYLKSPRLRFALLLALGGVPCGVHAEASAADLPLHVDLHEAVIRVPVSVTDAYGREMSGDIPVTVFKPDGAGPHPLLIISHGRSSEQRAAYPRQRFESAARFFVRKGFVVAVPLRLGYGEMAEAGDPEDSQGCNSPRYAPAVAAAAQQIIKVAKYLVAEPDVDPTRLVLVGQSVGGIATVAAAAMHPPGLVAAINFAGGHGGSPSAHPGEPCQASQLRRLYARWGELNAQQADGGGDGASAAGRPPMLWVYTQNDQYFAPKRSAEWAEAYRQAGGPLDYRLLPPVGDDGHKLFAAAQDVWQPLVDEFLSRQGFTRPGVISRPPASNFAPLTEVMALPGATDAAREGYRKFLAAPLPRAYVLGTAGNWGYATGDDALSRALSFCQRKTGLACRFYAVNNEVVWKD</sequence>
<dbReference type="InterPro" id="IPR050261">
    <property type="entry name" value="FrsA_esterase"/>
</dbReference>
<protein>
    <submittedName>
        <fullName evidence="3">Prolyl oligopeptidase family serine peptidase</fullName>
    </submittedName>
</protein>
<dbReference type="InterPro" id="IPR001375">
    <property type="entry name" value="Peptidase_S9_cat"/>
</dbReference>
<feature type="chain" id="PRO_5046626272" evidence="1">
    <location>
        <begin position="32"/>
        <end position="410"/>
    </location>
</feature>
<comment type="caution">
    <text evidence="3">The sequence shown here is derived from an EMBL/GenBank/DDBJ whole genome shotgun (WGS) entry which is preliminary data.</text>
</comment>
<dbReference type="InterPro" id="IPR029058">
    <property type="entry name" value="AB_hydrolase_fold"/>
</dbReference>
<feature type="signal peptide" evidence="1">
    <location>
        <begin position="1"/>
        <end position="31"/>
    </location>
</feature>
<reference evidence="3 4" key="1">
    <citation type="submission" date="2022-10" db="EMBL/GenBank/DDBJ databases">
        <title>paucibacter sp. hw8 Genome sequencing.</title>
        <authorList>
            <person name="Park S."/>
        </authorList>
    </citation>
    <scope>NUCLEOTIDE SEQUENCE [LARGE SCALE GENOMIC DNA]</scope>
    <source>
        <strain evidence="4">hw8</strain>
    </source>
</reference>
<organism evidence="3 4">
    <name type="scientific">Roseateles koreensis</name>
    <dbReference type="NCBI Taxonomy" id="2987526"/>
    <lineage>
        <taxon>Bacteria</taxon>
        <taxon>Pseudomonadati</taxon>
        <taxon>Pseudomonadota</taxon>
        <taxon>Betaproteobacteria</taxon>
        <taxon>Burkholderiales</taxon>
        <taxon>Sphaerotilaceae</taxon>
        <taxon>Roseateles</taxon>
    </lineage>
</organism>
<evidence type="ECO:0000259" key="2">
    <source>
        <dbReference type="Pfam" id="PF00326"/>
    </source>
</evidence>
<dbReference type="Proteomes" id="UP001219862">
    <property type="component" value="Unassembled WGS sequence"/>
</dbReference>
<dbReference type="Pfam" id="PF00326">
    <property type="entry name" value="Peptidase_S9"/>
    <property type="match status" value="1"/>
</dbReference>
<dbReference type="Gene3D" id="3.40.50.1820">
    <property type="entry name" value="alpha/beta hydrolase"/>
    <property type="match status" value="1"/>
</dbReference>
<keyword evidence="1" id="KW-0732">Signal</keyword>
<accession>A0ABT5KR73</accession>
<dbReference type="PANTHER" id="PTHR22946">
    <property type="entry name" value="DIENELACTONE HYDROLASE DOMAIN-CONTAINING PROTEIN-RELATED"/>
    <property type="match status" value="1"/>
</dbReference>
<evidence type="ECO:0000313" key="3">
    <source>
        <dbReference type="EMBL" id="MDC8785352.1"/>
    </source>
</evidence>
<name>A0ABT5KR73_9BURK</name>
<evidence type="ECO:0000313" key="4">
    <source>
        <dbReference type="Proteomes" id="UP001219862"/>
    </source>
</evidence>
<gene>
    <name evidence="3" type="ORF">PRZ01_09135</name>
</gene>